<dbReference type="InterPro" id="IPR011037">
    <property type="entry name" value="Pyrv_Knase-like_insert_dom_sf"/>
</dbReference>
<gene>
    <name evidence="2" type="ORF">EM6_0200</name>
</gene>
<dbReference type="Pfam" id="PF03473">
    <property type="entry name" value="MOSC"/>
    <property type="match status" value="1"/>
</dbReference>
<dbReference type="InterPro" id="IPR005303">
    <property type="entry name" value="MOCOS_middle"/>
</dbReference>
<sequence length="264" mass="29814">MHSTNGKIDSLWRHPVKGFTPEPVAETCLTVGGFFPFDRLFALEVGPSGYDRDDPQFLSKMKYAVLARFPAVARLRTRYDEITERLFVDDRPFDIAQPAGRHALERHIETVLAAHEDYDPVAQPLRFLDIREDAVEGYRFTDSSKGFVSILNLNSVRDLSGRMGIDLDPLRLRANIWVEGWSAFEDHAFVGKTLRIGEEGPRLEVLKPIVRCVATHVNPQTAQRDAEMVQALWTHYGHRDCGLYCRVVSPGLIRVGDAVDPQVA</sequence>
<evidence type="ECO:0000313" key="3">
    <source>
        <dbReference type="Proteomes" id="UP000278756"/>
    </source>
</evidence>
<reference evidence="3" key="2">
    <citation type="journal article" date="2017" name="Plant Physiol. Biochem.">
        <title>Differential oxidative and antioxidative response of duckweed Lemna minor toward plant growth promoting/inhibiting bacteria.</title>
        <authorList>
            <person name="Ishizawa H."/>
            <person name="Kuroda M."/>
            <person name="Morikawa M."/>
            <person name="Ike M."/>
        </authorList>
    </citation>
    <scope>NUCLEOTIDE SEQUENCE [LARGE SCALE GENOMIC DNA]</scope>
    <source>
        <strain evidence="3">M6</strain>
    </source>
</reference>
<dbReference type="Proteomes" id="UP000278756">
    <property type="component" value="Chromosome 1"/>
</dbReference>
<dbReference type="SUPFAM" id="SSF50800">
    <property type="entry name" value="PK beta-barrel domain-like"/>
    <property type="match status" value="1"/>
</dbReference>
<name>A0A3G9G1I6_9CAUL</name>
<dbReference type="RefSeq" id="WP_126419621.1">
    <property type="nucleotide sequence ID" value="NZ_AP018827.1"/>
</dbReference>
<dbReference type="PANTHER" id="PTHR36930:SF1">
    <property type="entry name" value="MOSC DOMAIN-CONTAINING PROTEIN"/>
    <property type="match status" value="1"/>
</dbReference>
<proteinExistence type="predicted"/>
<reference evidence="3" key="1">
    <citation type="journal article" date="2017" name="Biotechnol. Biofuels">
        <title>Evaluation of environmental bacterial communities as a factor affecting the growth of duckweed Lemna minor.</title>
        <authorList>
            <person name="Ishizawa H."/>
            <person name="Kuroda M."/>
            <person name="Morikawa M."/>
            <person name="Ike M."/>
        </authorList>
    </citation>
    <scope>NUCLEOTIDE SEQUENCE [LARGE SCALE GENOMIC DNA]</scope>
    <source>
        <strain evidence="3">M6</strain>
    </source>
</reference>
<dbReference type="Pfam" id="PF03476">
    <property type="entry name" value="MOSC_N"/>
    <property type="match status" value="1"/>
</dbReference>
<feature type="domain" description="MOSC" evidence="1">
    <location>
        <begin position="122"/>
        <end position="262"/>
    </location>
</feature>
<accession>A0A3G9G1I6</accession>
<dbReference type="GO" id="GO:0030151">
    <property type="term" value="F:molybdenum ion binding"/>
    <property type="evidence" value="ECO:0007669"/>
    <property type="project" value="InterPro"/>
</dbReference>
<dbReference type="OrthoDB" id="581532at2"/>
<dbReference type="PROSITE" id="PS51340">
    <property type="entry name" value="MOSC"/>
    <property type="match status" value="1"/>
</dbReference>
<dbReference type="AlphaFoldDB" id="A0A3G9G1I6"/>
<dbReference type="InterPro" id="IPR005302">
    <property type="entry name" value="MoCF_Sase_C"/>
</dbReference>
<organism evidence="2 3">
    <name type="scientific">Asticcacaulis excentricus</name>
    <dbReference type="NCBI Taxonomy" id="78587"/>
    <lineage>
        <taxon>Bacteria</taxon>
        <taxon>Pseudomonadati</taxon>
        <taxon>Pseudomonadota</taxon>
        <taxon>Alphaproteobacteria</taxon>
        <taxon>Caulobacterales</taxon>
        <taxon>Caulobacteraceae</taxon>
        <taxon>Asticcacaulis</taxon>
    </lineage>
</organism>
<evidence type="ECO:0000313" key="2">
    <source>
        <dbReference type="EMBL" id="BBF79631.1"/>
    </source>
</evidence>
<evidence type="ECO:0000259" key="1">
    <source>
        <dbReference type="PROSITE" id="PS51340"/>
    </source>
</evidence>
<dbReference type="PANTHER" id="PTHR36930">
    <property type="entry name" value="METAL-SULFUR CLUSTER BIOSYNTHESIS PROTEINS YUAD-RELATED"/>
    <property type="match status" value="1"/>
</dbReference>
<dbReference type="EMBL" id="AP018827">
    <property type="protein sequence ID" value="BBF79631.1"/>
    <property type="molecule type" value="Genomic_DNA"/>
</dbReference>
<dbReference type="InterPro" id="IPR052716">
    <property type="entry name" value="MOSC_domain"/>
</dbReference>
<dbReference type="GO" id="GO:0030170">
    <property type="term" value="F:pyridoxal phosphate binding"/>
    <property type="evidence" value="ECO:0007669"/>
    <property type="project" value="InterPro"/>
</dbReference>
<protein>
    <submittedName>
        <fullName evidence="2">MOSC domain containing protein</fullName>
    </submittedName>
</protein>
<dbReference type="Gene3D" id="2.40.33.20">
    <property type="entry name" value="PK beta-barrel domain-like"/>
    <property type="match status" value="1"/>
</dbReference>
<dbReference type="GO" id="GO:0003824">
    <property type="term" value="F:catalytic activity"/>
    <property type="evidence" value="ECO:0007669"/>
    <property type="project" value="InterPro"/>
</dbReference>